<dbReference type="PANTHER" id="PTHR30576:SF0">
    <property type="entry name" value="UNDECAPRENYL-PHOSPHATE N-ACETYLGALACTOSAMINYL 1-PHOSPHATE TRANSFERASE-RELATED"/>
    <property type="match status" value="1"/>
</dbReference>
<dbReference type="InterPro" id="IPR003362">
    <property type="entry name" value="Bact_transf"/>
</dbReference>
<evidence type="ECO:0000259" key="3">
    <source>
        <dbReference type="Pfam" id="PF02397"/>
    </source>
</evidence>
<dbReference type="EMBL" id="QJJQ01000002">
    <property type="protein sequence ID" value="PXW89583.1"/>
    <property type="molecule type" value="Genomic_DNA"/>
</dbReference>
<keyword evidence="4" id="KW-0808">Transferase</keyword>
<evidence type="ECO:0000256" key="2">
    <source>
        <dbReference type="SAM" id="Phobius"/>
    </source>
</evidence>
<keyword evidence="5" id="KW-1185">Reference proteome</keyword>
<dbReference type="AlphaFoldDB" id="A0A2V3W5E3"/>
<evidence type="ECO:0000313" key="5">
    <source>
        <dbReference type="Proteomes" id="UP000247978"/>
    </source>
</evidence>
<dbReference type="Pfam" id="PF02397">
    <property type="entry name" value="Bac_transf"/>
    <property type="match status" value="1"/>
</dbReference>
<evidence type="ECO:0000313" key="4">
    <source>
        <dbReference type="EMBL" id="PXW89583.1"/>
    </source>
</evidence>
<feature type="transmembrane region" description="Helical" evidence="2">
    <location>
        <begin position="38"/>
        <end position="58"/>
    </location>
</feature>
<keyword evidence="2" id="KW-0812">Transmembrane</keyword>
<dbReference type="PANTHER" id="PTHR30576">
    <property type="entry name" value="COLANIC BIOSYNTHESIS UDP-GLUCOSE LIPID CARRIER TRANSFERASE"/>
    <property type="match status" value="1"/>
</dbReference>
<comment type="caution">
    <text evidence="4">The sequence shown here is derived from an EMBL/GenBank/DDBJ whole genome shotgun (WGS) entry which is preliminary data.</text>
</comment>
<proteinExistence type="inferred from homology"/>
<reference evidence="4 5" key="1">
    <citation type="submission" date="2018-05" db="EMBL/GenBank/DDBJ databases">
        <title>Genomic Encyclopedia of Type Strains, Phase IV (KMG-IV): sequencing the most valuable type-strain genomes for metagenomic binning, comparative biology and taxonomic classification.</title>
        <authorList>
            <person name="Goeker M."/>
        </authorList>
    </citation>
    <scope>NUCLEOTIDE SEQUENCE [LARGE SCALE GENOMIC DNA]</scope>
    <source>
        <strain evidence="4 5">DSM 28556</strain>
    </source>
</reference>
<gene>
    <name evidence="4" type="ORF">DFR56_102361</name>
</gene>
<keyword evidence="2" id="KW-0472">Membrane</keyword>
<protein>
    <submittedName>
        <fullName evidence="4">Lipopolysaccharide/colanic/teichoic acid biosynthesis glycosyltransferase</fullName>
    </submittedName>
</protein>
<dbReference type="GO" id="GO:0016780">
    <property type="term" value="F:phosphotransferase activity, for other substituted phosphate groups"/>
    <property type="evidence" value="ECO:0007669"/>
    <property type="project" value="TreeGrafter"/>
</dbReference>
<feature type="domain" description="Bacterial sugar transferase" evidence="3">
    <location>
        <begin position="29"/>
        <end position="219"/>
    </location>
</feature>
<organism evidence="4 5">
    <name type="scientific">Pseudogracilibacillus auburnensis</name>
    <dbReference type="NCBI Taxonomy" id="1494959"/>
    <lineage>
        <taxon>Bacteria</taxon>
        <taxon>Bacillati</taxon>
        <taxon>Bacillota</taxon>
        <taxon>Bacilli</taxon>
        <taxon>Bacillales</taxon>
        <taxon>Bacillaceae</taxon>
        <taxon>Pseudogracilibacillus</taxon>
    </lineage>
</organism>
<evidence type="ECO:0000256" key="1">
    <source>
        <dbReference type="ARBA" id="ARBA00006464"/>
    </source>
</evidence>
<accession>A0A2V3W5E3</accession>
<comment type="similarity">
    <text evidence="1">Belongs to the bacterial sugar transferase family.</text>
</comment>
<keyword evidence="2" id="KW-1133">Transmembrane helix</keyword>
<dbReference type="Proteomes" id="UP000247978">
    <property type="component" value="Unassembled WGS sequence"/>
</dbReference>
<name>A0A2V3W5E3_9BACI</name>
<sequence>MVQRAKIDIFHIKEIKVVVKQYKFYFVIKRFMDIIGSLFLLFLLLPLILITTLTIIIFEGTPVLFKQERIGKDEKSFIIWKFRTMQLNKSSTKKSGRSWTNGVPDDFIFKSSVAMNVTKIGFWLRKFSIDEIPQLINVLKGEMSFIGPRPEIPEIVHYYNECQMQRLYVKPGITGYAQVNGRSNINHGEKIHYDLKYVKNCSFLLDTKIVFLTIIKVIKADGAV</sequence>
<dbReference type="RefSeq" id="WP_307786782.1">
    <property type="nucleotide sequence ID" value="NZ_JADIJL010000001.1"/>
</dbReference>